<accession>B0WBZ7</accession>
<name>B0WBZ7_CULQU</name>
<sequence length="203" mass="22434">MGTMDLITVIWYVATLIALISFFVVMACADSTRCFSTKPPDEEIPPPPTPAPSYRLFAPPSYESVIAAKQNNIFIISVNAGEGGEQRGHMTENLVTNLSSVIETSEETNRPVSPTSSAPTQSSRAPVDKSPKVAAIIVTSWTHHPVSLYLTDASSFDVIVILISRIYQDNLALHTSCLFVYDIYVTVYSNNARRFDVCWQRQI</sequence>
<gene>
    <name evidence="3" type="ORF">CpipJ_CPIJ004670</name>
</gene>
<dbReference type="HOGENOM" id="CLU_1898282_0_0_1"/>
<evidence type="ECO:0000256" key="2">
    <source>
        <dbReference type="SAM" id="Phobius"/>
    </source>
</evidence>
<dbReference type="KEGG" id="cqu:CpipJ_CPIJ004670"/>
<dbReference type="eggNOG" id="ENOG502SG8Z">
    <property type="taxonomic scope" value="Eukaryota"/>
</dbReference>
<dbReference type="PhylomeDB" id="B0WBZ7"/>
<dbReference type="InParanoid" id="B0WBZ7"/>
<keyword evidence="2" id="KW-1133">Transmembrane helix</keyword>
<proteinExistence type="predicted"/>
<feature type="region of interest" description="Disordered" evidence="1">
    <location>
        <begin position="105"/>
        <end position="127"/>
    </location>
</feature>
<evidence type="ECO:0000313" key="3">
    <source>
        <dbReference type="EMBL" id="EDS43057.1"/>
    </source>
</evidence>
<dbReference type="VEuPathDB" id="VectorBase:CQUJHB015430"/>
<dbReference type="VEuPathDB" id="VectorBase:CPIJ004670"/>
<reference evidence="3" key="1">
    <citation type="submission" date="2007-03" db="EMBL/GenBank/DDBJ databases">
        <title>Annotation of Culex pipiens quinquefasciatus.</title>
        <authorList>
            <consortium name="The Broad Institute Genome Sequencing Platform"/>
            <person name="Atkinson P.W."/>
            <person name="Hemingway J."/>
            <person name="Christensen B.M."/>
            <person name="Higgs S."/>
            <person name="Kodira C."/>
            <person name="Hannick L."/>
            <person name="Megy K."/>
            <person name="O'Leary S."/>
            <person name="Pearson M."/>
            <person name="Haas B.J."/>
            <person name="Mauceli E."/>
            <person name="Wortman J.R."/>
            <person name="Lee N.H."/>
            <person name="Guigo R."/>
            <person name="Stanke M."/>
            <person name="Alvarado L."/>
            <person name="Amedeo P."/>
            <person name="Antoine C.H."/>
            <person name="Arensburger P."/>
            <person name="Bidwell S.L."/>
            <person name="Crawford M."/>
            <person name="Camaro F."/>
            <person name="Devon K."/>
            <person name="Engels R."/>
            <person name="Hammond M."/>
            <person name="Howarth C."/>
            <person name="Koehrsen M."/>
            <person name="Lawson D."/>
            <person name="Montgomery P."/>
            <person name="Nene V."/>
            <person name="Nusbaum C."/>
            <person name="Puiu D."/>
            <person name="Romero-Severson J."/>
            <person name="Severson D.W."/>
            <person name="Shumway M."/>
            <person name="Sisk P."/>
            <person name="Stolte C."/>
            <person name="Zeng Q."/>
            <person name="Eisenstadt E."/>
            <person name="Fraser-Liggett C."/>
            <person name="Strausberg R."/>
            <person name="Galagan J."/>
            <person name="Birren B."/>
            <person name="Collins F.H."/>
        </authorList>
    </citation>
    <scope>NUCLEOTIDE SEQUENCE [LARGE SCALE GENOMIC DNA]</scope>
    <source>
        <strain evidence="3">JHB</strain>
    </source>
</reference>
<keyword evidence="2" id="KW-0812">Transmembrane</keyword>
<dbReference type="EMBL" id="DS231884">
    <property type="protein sequence ID" value="EDS43057.1"/>
    <property type="molecule type" value="Genomic_DNA"/>
</dbReference>
<keyword evidence="2" id="KW-0472">Membrane</keyword>
<feature type="transmembrane region" description="Helical" evidence="2">
    <location>
        <begin position="6"/>
        <end position="29"/>
    </location>
</feature>
<feature type="compositionally biased region" description="Polar residues" evidence="1">
    <location>
        <begin position="110"/>
        <end position="124"/>
    </location>
</feature>
<dbReference type="OrthoDB" id="8069116at2759"/>
<protein>
    <submittedName>
        <fullName evidence="3">Uncharacterized protein</fullName>
    </submittedName>
</protein>
<evidence type="ECO:0000256" key="1">
    <source>
        <dbReference type="SAM" id="MobiDB-lite"/>
    </source>
</evidence>
<organism>
    <name type="scientific">Culex quinquefasciatus</name>
    <name type="common">Southern house mosquito</name>
    <name type="synonym">Culex pungens</name>
    <dbReference type="NCBI Taxonomy" id="7176"/>
    <lineage>
        <taxon>Eukaryota</taxon>
        <taxon>Metazoa</taxon>
        <taxon>Ecdysozoa</taxon>
        <taxon>Arthropoda</taxon>
        <taxon>Hexapoda</taxon>
        <taxon>Insecta</taxon>
        <taxon>Pterygota</taxon>
        <taxon>Neoptera</taxon>
        <taxon>Endopterygota</taxon>
        <taxon>Diptera</taxon>
        <taxon>Nematocera</taxon>
        <taxon>Culicoidea</taxon>
        <taxon>Culicidae</taxon>
        <taxon>Culicinae</taxon>
        <taxon>Culicini</taxon>
        <taxon>Culex</taxon>
        <taxon>Culex</taxon>
    </lineage>
</organism>
<dbReference type="AlphaFoldDB" id="B0WBZ7"/>